<sequence length="91" mass="9906">MKSVALSEARDRLSALVDEAERELQIMRITRQGRGAAVLMAGDYLESLRETLFWLSEPCVLDDVDGARRAAAEGATTSGDDLRARSGLPAR</sequence>
<evidence type="ECO:0000313" key="7">
    <source>
        <dbReference type="Proteomes" id="UP000319068"/>
    </source>
</evidence>
<evidence type="ECO:0000313" key="5">
    <source>
        <dbReference type="EMBL" id="GLY57171.1"/>
    </source>
</evidence>
<evidence type="ECO:0000256" key="4">
    <source>
        <dbReference type="SAM" id="MobiDB-lite"/>
    </source>
</evidence>
<dbReference type="SUPFAM" id="SSF143120">
    <property type="entry name" value="YefM-like"/>
    <property type="match status" value="1"/>
</dbReference>
<evidence type="ECO:0000256" key="3">
    <source>
        <dbReference type="SAM" id="Coils"/>
    </source>
</evidence>
<dbReference type="Gene3D" id="3.40.1620.10">
    <property type="entry name" value="YefM-like domain"/>
    <property type="match status" value="1"/>
</dbReference>
<dbReference type="Gene3D" id="1.10.1220.170">
    <property type="match status" value="1"/>
</dbReference>
<feature type="coiled-coil region" evidence="3">
    <location>
        <begin position="3"/>
        <end position="30"/>
    </location>
</feature>
<dbReference type="Proteomes" id="UP000319068">
    <property type="component" value="Chromosome"/>
</dbReference>
<dbReference type="Proteomes" id="UP001165168">
    <property type="component" value="Unassembled WGS sequence"/>
</dbReference>
<dbReference type="AlphaFoldDB" id="A0AAV5P7G1"/>
<dbReference type="InterPro" id="IPR051405">
    <property type="entry name" value="phD/YefM_antitoxin"/>
</dbReference>
<organism evidence="5 8">
    <name type="scientific">Cellulosimicrobium cellulans</name>
    <name type="common">Arthrobacter luteus</name>
    <dbReference type="NCBI Taxonomy" id="1710"/>
    <lineage>
        <taxon>Bacteria</taxon>
        <taxon>Bacillati</taxon>
        <taxon>Actinomycetota</taxon>
        <taxon>Actinomycetes</taxon>
        <taxon>Micrococcales</taxon>
        <taxon>Promicromonosporaceae</taxon>
        <taxon>Cellulosimicrobium</taxon>
    </lineage>
</organism>
<name>A0AAV5P7G1_CELCE</name>
<accession>A0AAV5P7G1</accession>
<keyword evidence="7" id="KW-1185">Reference proteome</keyword>
<reference evidence="6 7" key="1">
    <citation type="submission" date="2019-07" db="EMBL/GenBank/DDBJ databases">
        <title>Complete Genome Sequence and Methylome Analysis of Arthrobacter luteus NEB113.</title>
        <authorList>
            <person name="Fomenkov A."/>
            <person name="Anton B.P."/>
            <person name="Vincze T."/>
            <person name="Roberts R.J."/>
        </authorList>
    </citation>
    <scope>NUCLEOTIDE SEQUENCE [LARGE SCALE GENOMIC DNA]</scope>
    <source>
        <strain evidence="6 7">NEB113</strain>
    </source>
</reference>
<dbReference type="EMBL" id="CP041694">
    <property type="protein sequence ID" value="QDP74057.1"/>
    <property type="molecule type" value="Genomic_DNA"/>
</dbReference>
<dbReference type="NCBIfam" id="TIGR01552">
    <property type="entry name" value="phd_fam"/>
    <property type="match status" value="1"/>
</dbReference>
<comment type="function">
    <text evidence="2">Antitoxin component of a type II toxin-antitoxin (TA) system.</text>
</comment>
<keyword evidence="3" id="KW-0175">Coiled coil</keyword>
<evidence type="ECO:0000256" key="1">
    <source>
        <dbReference type="ARBA" id="ARBA00009981"/>
    </source>
</evidence>
<reference evidence="5" key="2">
    <citation type="submission" date="2023-03" db="EMBL/GenBank/DDBJ databases">
        <title>Cellulosimicrobium cellulans NBRC 103059.</title>
        <authorList>
            <person name="Ichikawa N."/>
            <person name="Sato H."/>
            <person name="Tonouchi N."/>
        </authorList>
    </citation>
    <scope>NUCLEOTIDE SEQUENCE</scope>
    <source>
        <strain evidence="5">NBRC 103059</strain>
    </source>
</reference>
<comment type="similarity">
    <text evidence="1 2">Belongs to the phD/YefM antitoxin family.</text>
</comment>
<dbReference type="PANTHER" id="PTHR33713">
    <property type="entry name" value="ANTITOXIN YAFN-RELATED"/>
    <property type="match status" value="1"/>
</dbReference>
<dbReference type="InterPro" id="IPR036165">
    <property type="entry name" value="YefM-like_sf"/>
</dbReference>
<dbReference type="RefSeq" id="WP_021483283.1">
    <property type="nucleotide sequence ID" value="NZ_BSTG01000002.1"/>
</dbReference>
<evidence type="ECO:0000313" key="8">
    <source>
        <dbReference type="Proteomes" id="UP001165168"/>
    </source>
</evidence>
<dbReference type="Pfam" id="PF02604">
    <property type="entry name" value="PhdYeFM_antitox"/>
    <property type="match status" value="1"/>
</dbReference>
<protein>
    <recommendedName>
        <fullName evidence="2">Antitoxin</fullName>
    </recommendedName>
</protein>
<gene>
    <name evidence="5" type="primary">relf</name>
    <name evidence="5" type="ORF">Ccel01_17730</name>
    <name evidence="6" type="ORF">FOG94_01825</name>
</gene>
<feature type="region of interest" description="Disordered" evidence="4">
    <location>
        <begin position="72"/>
        <end position="91"/>
    </location>
</feature>
<dbReference type="EMBL" id="BSTG01000002">
    <property type="protein sequence ID" value="GLY57171.1"/>
    <property type="molecule type" value="Genomic_DNA"/>
</dbReference>
<proteinExistence type="inferred from homology"/>
<dbReference type="PANTHER" id="PTHR33713:SF10">
    <property type="entry name" value="ANTITOXIN YAFN"/>
    <property type="match status" value="1"/>
</dbReference>
<dbReference type="InterPro" id="IPR006442">
    <property type="entry name" value="Antitoxin_Phd/YefM"/>
</dbReference>
<evidence type="ECO:0000256" key="2">
    <source>
        <dbReference type="RuleBase" id="RU362080"/>
    </source>
</evidence>
<evidence type="ECO:0000313" key="6">
    <source>
        <dbReference type="EMBL" id="QDP74057.1"/>
    </source>
</evidence>